<dbReference type="Pfam" id="PF02777">
    <property type="entry name" value="Sod_Fe_C"/>
    <property type="match status" value="1"/>
</dbReference>
<keyword evidence="4 6" id="KW-0560">Oxidoreductase</keyword>
<feature type="binding site" evidence="5">
    <location>
        <position position="160"/>
    </location>
    <ligand>
        <name>Mn(2+)</name>
        <dbReference type="ChEBI" id="CHEBI:29035"/>
    </ligand>
</feature>
<dbReference type="SUPFAM" id="SSF46609">
    <property type="entry name" value="Fe,Mn superoxide dismutase (SOD), N-terminal domain"/>
    <property type="match status" value="1"/>
</dbReference>
<dbReference type="GO" id="GO:0004784">
    <property type="term" value="F:superoxide dismutase activity"/>
    <property type="evidence" value="ECO:0007669"/>
    <property type="project" value="UniProtKB-EC"/>
</dbReference>
<feature type="binding site" evidence="5">
    <location>
        <position position="26"/>
    </location>
    <ligand>
        <name>Mn(2+)</name>
        <dbReference type="ChEBI" id="CHEBI:29035"/>
    </ligand>
</feature>
<sequence length="227" mass="24895">MYVLPELPYAHDALAPFVSADTLQTHHGKHHKTYVDKTNDLAAKAGLAGRPLEDVVREARRRGDAGLFNNAAQAWNHAFFWESMRPPGGPAPAGDLARRIEQGFGGQDGLKEAFVKEGVGHFASGWVWIVTGPEGLQVISTHDADDTLVREGVFPLLVCDLWEHAYYLDYKNDRKGFLERWFDNVANWDFAAAQLAAADGRGEGFRYPHPTGDASAASPSEAPRPTA</sequence>
<reference evidence="10 11" key="1">
    <citation type="submission" date="2018-05" db="EMBL/GenBank/DDBJ databases">
        <authorList>
            <person name="Lanie J.A."/>
            <person name="Ng W.-L."/>
            <person name="Kazmierczak K.M."/>
            <person name="Andrzejewski T.M."/>
            <person name="Davidsen T.M."/>
            <person name="Wayne K.J."/>
            <person name="Tettelin H."/>
            <person name="Glass J.I."/>
            <person name="Rusch D."/>
            <person name="Podicherti R."/>
            <person name="Tsui H.-C.T."/>
            <person name="Winkler M.E."/>
        </authorList>
    </citation>
    <scope>NUCLEOTIDE SEQUENCE [LARGE SCALE GENOMIC DNA]</scope>
    <source>
        <strain evidence="10 11">BUT-10</strain>
    </source>
</reference>
<evidence type="ECO:0000256" key="4">
    <source>
        <dbReference type="ARBA" id="ARBA00023002"/>
    </source>
</evidence>
<evidence type="ECO:0000256" key="1">
    <source>
        <dbReference type="ARBA" id="ARBA00008714"/>
    </source>
</evidence>
<dbReference type="InterPro" id="IPR019833">
    <property type="entry name" value="Mn/Fe_SOD_BS"/>
</dbReference>
<evidence type="ECO:0000259" key="8">
    <source>
        <dbReference type="Pfam" id="PF00081"/>
    </source>
</evidence>
<evidence type="ECO:0000256" key="5">
    <source>
        <dbReference type="PIRSR" id="PIRSR000349-1"/>
    </source>
</evidence>
<dbReference type="EC" id="1.15.1.1" evidence="2 6"/>
<dbReference type="InterPro" id="IPR019832">
    <property type="entry name" value="Mn/Fe_SOD_C"/>
</dbReference>
<keyword evidence="11" id="KW-1185">Reference proteome</keyword>
<name>A0A328B9C0_9CAUL</name>
<feature type="domain" description="Manganese/iron superoxide dismutase N-terminal" evidence="8">
    <location>
        <begin position="2"/>
        <end position="84"/>
    </location>
</feature>
<feature type="binding site" evidence="5">
    <location>
        <position position="164"/>
    </location>
    <ligand>
        <name>Mn(2+)</name>
        <dbReference type="ChEBI" id="CHEBI:29035"/>
    </ligand>
</feature>
<protein>
    <recommendedName>
        <fullName evidence="2 6">Superoxide dismutase</fullName>
        <ecNumber evidence="2 6">1.15.1.1</ecNumber>
    </recommendedName>
</protein>
<feature type="domain" description="Manganese/iron superoxide dismutase C-terminal" evidence="9">
    <location>
        <begin position="92"/>
        <end position="193"/>
    </location>
</feature>
<gene>
    <name evidence="10" type="ORF">DJ019_19040</name>
</gene>
<dbReference type="InterPro" id="IPR036314">
    <property type="entry name" value="SOD_C_sf"/>
</dbReference>
<evidence type="ECO:0000313" key="11">
    <source>
        <dbReference type="Proteomes" id="UP000249524"/>
    </source>
</evidence>
<dbReference type="RefSeq" id="WP_111278031.1">
    <property type="nucleotide sequence ID" value="NZ_QFYS01000011.1"/>
</dbReference>
<keyword evidence="3 5" id="KW-0479">Metal-binding</keyword>
<dbReference type="OrthoDB" id="9803125at2"/>
<feature type="compositionally biased region" description="Low complexity" evidence="7">
    <location>
        <begin position="214"/>
        <end position="227"/>
    </location>
</feature>
<evidence type="ECO:0000256" key="7">
    <source>
        <dbReference type="SAM" id="MobiDB-lite"/>
    </source>
</evidence>
<dbReference type="GO" id="GO:0046872">
    <property type="term" value="F:metal ion binding"/>
    <property type="evidence" value="ECO:0007669"/>
    <property type="project" value="UniProtKB-KW"/>
</dbReference>
<dbReference type="PRINTS" id="PR01703">
    <property type="entry name" value="MNSODISMTASE"/>
</dbReference>
<comment type="caution">
    <text evidence="10">The sequence shown here is derived from an EMBL/GenBank/DDBJ whole genome shotgun (WGS) entry which is preliminary data.</text>
</comment>
<dbReference type="PROSITE" id="PS00088">
    <property type="entry name" value="SOD_MN"/>
    <property type="match status" value="1"/>
</dbReference>
<evidence type="ECO:0000259" key="9">
    <source>
        <dbReference type="Pfam" id="PF02777"/>
    </source>
</evidence>
<dbReference type="InterPro" id="IPR036324">
    <property type="entry name" value="Mn/Fe_SOD_N_sf"/>
</dbReference>
<comment type="catalytic activity">
    <reaction evidence="6">
        <text>2 superoxide + 2 H(+) = H2O2 + O2</text>
        <dbReference type="Rhea" id="RHEA:20696"/>
        <dbReference type="ChEBI" id="CHEBI:15378"/>
        <dbReference type="ChEBI" id="CHEBI:15379"/>
        <dbReference type="ChEBI" id="CHEBI:16240"/>
        <dbReference type="ChEBI" id="CHEBI:18421"/>
        <dbReference type="EC" id="1.15.1.1"/>
    </reaction>
</comment>
<dbReference type="PANTHER" id="PTHR42769">
    <property type="entry name" value="SUPEROXIDE DISMUTASE"/>
    <property type="match status" value="1"/>
</dbReference>
<dbReference type="EMBL" id="QFYS01000011">
    <property type="protein sequence ID" value="RAK62516.1"/>
    <property type="molecule type" value="Genomic_DNA"/>
</dbReference>
<comment type="similarity">
    <text evidence="1 6">Belongs to the iron/manganese superoxide dismutase family.</text>
</comment>
<dbReference type="PIRSF" id="PIRSF000349">
    <property type="entry name" value="SODismutase"/>
    <property type="match status" value="1"/>
</dbReference>
<evidence type="ECO:0000256" key="2">
    <source>
        <dbReference type="ARBA" id="ARBA00012682"/>
    </source>
</evidence>
<dbReference type="InterPro" id="IPR019831">
    <property type="entry name" value="Mn/Fe_SOD_N"/>
</dbReference>
<dbReference type="InterPro" id="IPR001189">
    <property type="entry name" value="Mn/Fe_SOD"/>
</dbReference>
<dbReference type="Gene3D" id="1.10.287.990">
    <property type="entry name" value="Fe,Mn superoxide dismutase (SOD) domain"/>
    <property type="match status" value="1"/>
</dbReference>
<evidence type="ECO:0000313" key="10">
    <source>
        <dbReference type="EMBL" id="RAK62516.1"/>
    </source>
</evidence>
<evidence type="ECO:0000256" key="6">
    <source>
        <dbReference type="RuleBase" id="RU000414"/>
    </source>
</evidence>
<proteinExistence type="inferred from homology"/>
<feature type="binding site" evidence="5">
    <location>
        <position position="77"/>
    </location>
    <ligand>
        <name>Mn(2+)</name>
        <dbReference type="ChEBI" id="CHEBI:29035"/>
    </ligand>
</feature>
<dbReference type="PANTHER" id="PTHR42769:SF3">
    <property type="entry name" value="SUPEROXIDE DISMUTASE [FE] 2, CHLOROPLASTIC"/>
    <property type="match status" value="1"/>
</dbReference>
<accession>A0A328B9C0</accession>
<dbReference type="Pfam" id="PF00081">
    <property type="entry name" value="Sod_Fe_N"/>
    <property type="match status" value="1"/>
</dbReference>
<comment type="function">
    <text evidence="6">Destroys radicals which are normally produced within the cells and which are toxic to biological systems.</text>
</comment>
<dbReference type="AlphaFoldDB" id="A0A328B9C0"/>
<feature type="region of interest" description="Disordered" evidence="7">
    <location>
        <begin position="203"/>
        <end position="227"/>
    </location>
</feature>
<dbReference type="SUPFAM" id="SSF54719">
    <property type="entry name" value="Fe,Mn superoxide dismutase (SOD), C-terminal domain"/>
    <property type="match status" value="1"/>
</dbReference>
<organism evidence="10 11">
    <name type="scientific">Phenylobacterium kunshanense</name>
    <dbReference type="NCBI Taxonomy" id="1445034"/>
    <lineage>
        <taxon>Bacteria</taxon>
        <taxon>Pseudomonadati</taxon>
        <taxon>Pseudomonadota</taxon>
        <taxon>Alphaproteobacteria</taxon>
        <taxon>Caulobacterales</taxon>
        <taxon>Caulobacteraceae</taxon>
        <taxon>Phenylobacterium</taxon>
    </lineage>
</organism>
<dbReference type="Gene3D" id="3.55.40.20">
    <property type="entry name" value="Iron/manganese superoxide dismutase, C-terminal domain"/>
    <property type="match status" value="1"/>
</dbReference>
<dbReference type="Proteomes" id="UP000249524">
    <property type="component" value="Unassembled WGS sequence"/>
</dbReference>
<evidence type="ECO:0000256" key="3">
    <source>
        <dbReference type="ARBA" id="ARBA00022723"/>
    </source>
</evidence>